<dbReference type="SUPFAM" id="SSF54913">
    <property type="entry name" value="GlnB-like"/>
    <property type="match status" value="1"/>
</dbReference>
<proteinExistence type="inferred from homology"/>
<dbReference type="AlphaFoldDB" id="A0A853IV52"/>
<protein>
    <submittedName>
        <fullName evidence="2">Divalent-cation tolerance protein CutA</fullName>
    </submittedName>
</protein>
<dbReference type="PANTHER" id="PTHR23419">
    <property type="entry name" value="DIVALENT CATION TOLERANCE CUTA-RELATED"/>
    <property type="match status" value="1"/>
</dbReference>
<reference evidence="2 3" key="1">
    <citation type="submission" date="2020-07" db="EMBL/GenBank/DDBJ databases">
        <authorList>
            <person name="Maaloum M."/>
        </authorList>
    </citation>
    <scope>NUCLEOTIDE SEQUENCE [LARGE SCALE GENOMIC DNA]</scope>
    <source>
        <strain evidence="2 3">GCS-AN-3</strain>
    </source>
</reference>
<dbReference type="PANTHER" id="PTHR23419:SF8">
    <property type="entry name" value="FI09726P"/>
    <property type="match status" value="1"/>
</dbReference>
<dbReference type="RefSeq" id="WP_180550344.1">
    <property type="nucleotide sequence ID" value="NZ_JACCKX010000001.1"/>
</dbReference>
<dbReference type="InterPro" id="IPR004323">
    <property type="entry name" value="Ion_tolerance_CutA"/>
</dbReference>
<comment type="similarity">
    <text evidence="1">Belongs to the CutA family.</text>
</comment>
<dbReference type="GO" id="GO:0005507">
    <property type="term" value="F:copper ion binding"/>
    <property type="evidence" value="ECO:0007669"/>
    <property type="project" value="TreeGrafter"/>
</dbReference>
<dbReference type="InterPro" id="IPR015867">
    <property type="entry name" value="N-reg_PII/ATP_PRibTrfase_C"/>
</dbReference>
<sequence length="106" mass="11622">MTNILLVLASVGTRADADRLARAVVEQRLAACVHIEAIDSVYRWNGAVQQEPEFRLLFKTTPERSAPLQAALREHHPYELPAIVCLPAQASSEFAAWVAAESTAPQ</sequence>
<dbReference type="Gene3D" id="3.30.70.120">
    <property type="match status" value="1"/>
</dbReference>
<dbReference type="GO" id="GO:0010038">
    <property type="term" value="P:response to metal ion"/>
    <property type="evidence" value="ECO:0007669"/>
    <property type="project" value="InterPro"/>
</dbReference>
<dbReference type="InterPro" id="IPR011322">
    <property type="entry name" value="N-reg_PII-like_a/b"/>
</dbReference>
<organism evidence="2 3">
    <name type="scientific">Ottowia beijingensis</name>
    <dbReference type="NCBI Taxonomy" id="1207057"/>
    <lineage>
        <taxon>Bacteria</taxon>
        <taxon>Pseudomonadati</taxon>
        <taxon>Pseudomonadota</taxon>
        <taxon>Betaproteobacteria</taxon>
        <taxon>Burkholderiales</taxon>
        <taxon>Comamonadaceae</taxon>
        <taxon>Ottowia</taxon>
    </lineage>
</organism>
<gene>
    <name evidence="2" type="ORF">H0I39_09640</name>
</gene>
<dbReference type="Pfam" id="PF03091">
    <property type="entry name" value="CutA1"/>
    <property type="match status" value="1"/>
</dbReference>
<evidence type="ECO:0000313" key="3">
    <source>
        <dbReference type="Proteomes" id="UP000589716"/>
    </source>
</evidence>
<accession>A0A853IV52</accession>
<keyword evidence="3" id="KW-1185">Reference proteome</keyword>
<name>A0A853IV52_9BURK</name>
<dbReference type="EMBL" id="JACCKX010000001">
    <property type="protein sequence ID" value="NZA01954.1"/>
    <property type="molecule type" value="Genomic_DNA"/>
</dbReference>
<dbReference type="Proteomes" id="UP000589716">
    <property type="component" value="Unassembled WGS sequence"/>
</dbReference>
<evidence type="ECO:0000256" key="1">
    <source>
        <dbReference type="ARBA" id="ARBA00010169"/>
    </source>
</evidence>
<evidence type="ECO:0000313" key="2">
    <source>
        <dbReference type="EMBL" id="NZA01954.1"/>
    </source>
</evidence>
<comment type="caution">
    <text evidence="2">The sequence shown here is derived from an EMBL/GenBank/DDBJ whole genome shotgun (WGS) entry which is preliminary data.</text>
</comment>